<proteinExistence type="predicted"/>
<evidence type="ECO:0000313" key="2">
    <source>
        <dbReference type="Proteomes" id="UP001209878"/>
    </source>
</evidence>
<organism evidence="1 2">
    <name type="scientific">Ridgeia piscesae</name>
    <name type="common">Tubeworm</name>
    <dbReference type="NCBI Taxonomy" id="27915"/>
    <lineage>
        <taxon>Eukaryota</taxon>
        <taxon>Metazoa</taxon>
        <taxon>Spiralia</taxon>
        <taxon>Lophotrochozoa</taxon>
        <taxon>Annelida</taxon>
        <taxon>Polychaeta</taxon>
        <taxon>Sedentaria</taxon>
        <taxon>Canalipalpata</taxon>
        <taxon>Sabellida</taxon>
        <taxon>Siboglinidae</taxon>
        <taxon>Ridgeia</taxon>
    </lineage>
</organism>
<dbReference type="EMBL" id="JAODUO010000021">
    <property type="protein sequence ID" value="KAK2192890.1"/>
    <property type="molecule type" value="Genomic_DNA"/>
</dbReference>
<keyword evidence="2" id="KW-1185">Reference proteome</keyword>
<reference evidence="1" key="1">
    <citation type="journal article" date="2023" name="Mol. Biol. Evol.">
        <title>Third-Generation Sequencing Reveals the Adaptive Role of the Epigenome in Three Deep-Sea Polychaetes.</title>
        <authorList>
            <person name="Perez M."/>
            <person name="Aroh O."/>
            <person name="Sun Y."/>
            <person name="Lan Y."/>
            <person name="Juniper S.K."/>
            <person name="Young C.R."/>
            <person name="Angers B."/>
            <person name="Qian P.Y."/>
        </authorList>
    </citation>
    <scope>NUCLEOTIDE SEQUENCE</scope>
    <source>
        <strain evidence="1">R07B-5</strain>
    </source>
</reference>
<dbReference type="AlphaFoldDB" id="A0AAD9PDQ5"/>
<comment type="caution">
    <text evidence="1">The sequence shown here is derived from an EMBL/GenBank/DDBJ whole genome shotgun (WGS) entry which is preliminary data.</text>
</comment>
<name>A0AAD9PDQ5_RIDPI</name>
<protein>
    <submittedName>
        <fullName evidence="1">Uncharacterized protein</fullName>
    </submittedName>
</protein>
<sequence length="162" mass="19123">MLLWVHDCGYGWLHRWGWSNWSWFVHILVVQVIRLWSFSWSRGWTRGCQRLRRYCRYRVLLYRYSRRWSSRHAWSRSGRQWLVIMTTVAIATSITCASIDLIRVSIIIAVCPHGHVMTSVGRVTHCLVRAVEITRVRDVLSTETRCPTKFHGRLPGRGRSLG</sequence>
<dbReference type="Proteomes" id="UP001209878">
    <property type="component" value="Unassembled WGS sequence"/>
</dbReference>
<accession>A0AAD9PDQ5</accession>
<gene>
    <name evidence="1" type="ORF">NP493_21g08004</name>
</gene>
<evidence type="ECO:0000313" key="1">
    <source>
        <dbReference type="EMBL" id="KAK2192890.1"/>
    </source>
</evidence>